<comment type="caution">
    <text evidence="12">Lacks conserved residue(s) required for the propagation of feature annotation.</text>
</comment>
<comment type="similarity">
    <text evidence="12">Belongs to the pannexin family.</text>
</comment>
<keyword evidence="4" id="KW-1003">Cell membrane</keyword>
<dbReference type="GO" id="GO:0005243">
    <property type="term" value="F:gap junction channel activity"/>
    <property type="evidence" value="ECO:0007669"/>
    <property type="project" value="TreeGrafter"/>
</dbReference>
<feature type="region of interest" description="Disordered" evidence="13">
    <location>
        <begin position="1"/>
        <end position="20"/>
    </location>
</feature>
<dbReference type="EMBL" id="BMAO01025823">
    <property type="protein sequence ID" value="GFR05159.1"/>
    <property type="molecule type" value="Genomic_DNA"/>
</dbReference>
<dbReference type="AlphaFoldDB" id="A0A8X6GKV6"/>
<evidence type="ECO:0000256" key="13">
    <source>
        <dbReference type="SAM" id="MobiDB-lite"/>
    </source>
</evidence>
<dbReference type="Proteomes" id="UP000887116">
    <property type="component" value="Unassembled WGS sequence"/>
</dbReference>
<keyword evidence="7" id="KW-0965">Cell junction</keyword>
<protein>
    <recommendedName>
        <fullName evidence="12">Innexin</fullName>
    </recommendedName>
</protein>
<evidence type="ECO:0000313" key="14">
    <source>
        <dbReference type="EMBL" id="GFR05159.1"/>
    </source>
</evidence>
<keyword evidence="10 12" id="KW-0472">Membrane</keyword>
<evidence type="ECO:0000256" key="1">
    <source>
        <dbReference type="ARBA" id="ARBA00004610"/>
    </source>
</evidence>
<evidence type="ECO:0000256" key="12">
    <source>
        <dbReference type="RuleBase" id="RU010713"/>
    </source>
</evidence>
<keyword evidence="8 12" id="KW-1133">Transmembrane helix</keyword>
<evidence type="ECO:0000313" key="15">
    <source>
        <dbReference type="Proteomes" id="UP000887116"/>
    </source>
</evidence>
<keyword evidence="5 12" id="KW-0812">Transmembrane</keyword>
<evidence type="ECO:0000256" key="10">
    <source>
        <dbReference type="ARBA" id="ARBA00023136"/>
    </source>
</evidence>
<evidence type="ECO:0000256" key="2">
    <source>
        <dbReference type="ARBA" id="ARBA00004651"/>
    </source>
</evidence>
<feature type="transmembrane region" description="Helical" evidence="12">
    <location>
        <begin position="258"/>
        <end position="282"/>
    </location>
</feature>
<proteinExistence type="inferred from homology"/>
<evidence type="ECO:0000256" key="9">
    <source>
        <dbReference type="ARBA" id="ARBA00023065"/>
    </source>
</evidence>
<evidence type="ECO:0000256" key="5">
    <source>
        <dbReference type="ARBA" id="ARBA00022692"/>
    </source>
</evidence>
<keyword evidence="9 12" id="KW-0406">Ion transport</keyword>
<name>A0A8X6GKV6_TRICU</name>
<comment type="function">
    <text evidence="12">Structural component of the gap junctions.</text>
</comment>
<evidence type="ECO:0000256" key="7">
    <source>
        <dbReference type="ARBA" id="ARBA00022949"/>
    </source>
</evidence>
<evidence type="ECO:0000256" key="3">
    <source>
        <dbReference type="ARBA" id="ARBA00022448"/>
    </source>
</evidence>
<comment type="subcellular location">
    <subcellularLocation>
        <location evidence="1">Cell junction</location>
        <location evidence="1">Gap junction</location>
    </subcellularLocation>
    <subcellularLocation>
        <location evidence="2 12">Cell membrane</location>
        <topology evidence="2 12">Multi-pass membrane protein</topology>
    </subcellularLocation>
</comment>
<gene>
    <name evidence="12 14" type="primary">inx</name>
    <name evidence="14" type="ORF">TNCT_553681</name>
</gene>
<dbReference type="GO" id="GO:0005886">
    <property type="term" value="C:plasma membrane"/>
    <property type="evidence" value="ECO:0007669"/>
    <property type="project" value="UniProtKB-SubCell"/>
</dbReference>
<sequence length="340" mass="40167">MSPENYPRRRDGSEYYSKRKKPFIKDPLSGAERYARDKDGNQLYPNSEKPFARNKHNEEYYARDVQGNECISRQYFGENIHCQLDGHKVSQSFLDTKCFINGTLTNFSGVENPILPVLYHDYYQWVSIVLLLQALSFHLPFRLYSKTLHSYVQELTIQKVEPSEYDRVFQVITASQGHGMFWKLWTLECVYAAHLLCQIVLLNVFFHRVWSLSSWSWSAIPMLFPDMGTCLYDYFSGGGQTTGRFRCLLPLNSVYRKIFWVVYGLFASLLVLHTIFFLYRLLLTIRKGPKWINMWWSLQIATSVSKSWHGKQVLHKKWRRYTDNETDYVSMELQKVECNN</sequence>
<comment type="caution">
    <text evidence="14">The sequence shown here is derived from an EMBL/GenBank/DDBJ whole genome shotgun (WGS) entry which is preliminary data.</text>
</comment>
<evidence type="ECO:0000256" key="4">
    <source>
        <dbReference type="ARBA" id="ARBA00022475"/>
    </source>
</evidence>
<evidence type="ECO:0000256" key="11">
    <source>
        <dbReference type="ARBA" id="ARBA00023303"/>
    </source>
</evidence>
<reference evidence="14" key="1">
    <citation type="submission" date="2020-07" db="EMBL/GenBank/DDBJ databases">
        <title>Multicomponent nature underlies the extraordinary mechanical properties of spider dragline silk.</title>
        <authorList>
            <person name="Kono N."/>
            <person name="Nakamura H."/>
            <person name="Mori M."/>
            <person name="Yoshida Y."/>
            <person name="Ohtoshi R."/>
            <person name="Malay A.D."/>
            <person name="Moran D.A.P."/>
            <person name="Tomita M."/>
            <person name="Numata K."/>
            <person name="Arakawa K."/>
        </authorList>
    </citation>
    <scope>NUCLEOTIDE SEQUENCE</scope>
</reference>
<dbReference type="GO" id="GO:0005921">
    <property type="term" value="C:gap junction"/>
    <property type="evidence" value="ECO:0007669"/>
    <property type="project" value="UniProtKB-SubCell"/>
</dbReference>
<dbReference type="PANTHER" id="PTHR11893">
    <property type="entry name" value="INNEXIN"/>
    <property type="match status" value="1"/>
</dbReference>
<dbReference type="PANTHER" id="PTHR11893:SF41">
    <property type="entry name" value="INNEXIN INX2"/>
    <property type="match status" value="1"/>
</dbReference>
<dbReference type="PROSITE" id="PS51013">
    <property type="entry name" value="PANNEXIN"/>
    <property type="match status" value="1"/>
</dbReference>
<dbReference type="InterPro" id="IPR000990">
    <property type="entry name" value="Innexin"/>
</dbReference>
<organism evidence="14 15">
    <name type="scientific">Trichonephila clavata</name>
    <name type="common">Joro spider</name>
    <name type="synonym">Nephila clavata</name>
    <dbReference type="NCBI Taxonomy" id="2740835"/>
    <lineage>
        <taxon>Eukaryota</taxon>
        <taxon>Metazoa</taxon>
        <taxon>Ecdysozoa</taxon>
        <taxon>Arthropoda</taxon>
        <taxon>Chelicerata</taxon>
        <taxon>Arachnida</taxon>
        <taxon>Araneae</taxon>
        <taxon>Araneomorphae</taxon>
        <taxon>Entelegynae</taxon>
        <taxon>Araneoidea</taxon>
        <taxon>Nephilidae</taxon>
        <taxon>Trichonephila</taxon>
    </lineage>
</organism>
<dbReference type="Pfam" id="PF00876">
    <property type="entry name" value="Innexin"/>
    <property type="match status" value="1"/>
</dbReference>
<keyword evidence="6" id="KW-0303">Gap junction</keyword>
<dbReference type="OrthoDB" id="5867527at2759"/>
<keyword evidence="11 12" id="KW-0407">Ion channel</keyword>
<feature type="region of interest" description="Disordered" evidence="13">
    <location>
        <begin position="29"/>
        <end position="50"/>
    </location>
</feature>
<dbReference type="GO" id="GO:0034220">
    <property type="term" value="P:monoatomic ion transmembrane transport"/>
    <property type="evidence" value="ECO:0007669"/>
    <property type="project" value="UniProtKB-KW"/>
</dbReference>
<keyword evidence="15" id="KW-1185">Reference proteome</keyword>
<evidence type="ECO:0000256" key="6">
    <source>
        <dbReference type="ARBA" id="ARBA00022868"/>
    </source>
</evidence>
<feature type="compositionally biased region" description="Basic and acidic residues" evidence="13">
    <location>
        <begin position="1"/>
        <end position="17"/>
    </location>
</feature>
<dbReference type="GO" id="GO:0007602">
    <property type="term" value="P:phototransduction"/>
    <property type="evidence" value="ECO:0007669"/>
    <property type="project" value="TreeGrafter"/>
</dbReference>
<keyword evidence="3 12" id="KW-0813">Transport</keyword>
<evidence type="ECO:0000256" key="8">
    <source>
        <dbReference type="ARBA" id="ARBA00022989"/>
    </source>
</evidence>
<feature type="transmembrane region" description="Helical" evidence="12">
    <location>
        <begin position="184"/>
        <end position="206"/>
    </location>
</feature>
<accession>A0A8X6GKV6</accession>